<comment type="caution">
    <text evidence="6">The sequence shown here is derived from an EMBL/GenBank/DDBJ whole genome shotgun (WGS) entry which is preliminary data.</text>
</comment>
<dbReference type="Gene3D" id="1.10.357.10">
    <property type="entry name" value="Tetracycline Repressor, domain 2"/>
    <property type="match status" value="1"/>
</dbReference>
<evidence type="ECO:0000313" key="6">
    <source>
        <dbReference type="EMBL" id="MBK0331394.1"/>
    </source>
</evidence>
<dbReference type="EMBL" id="JAEDAJ010000003">
    <property type="protein sequence ID" value="MBK0331394.1"/>
    <property type="molecule type" value="Genomic_DNA"/>
</dbReference>
<organism evidence="6 7">
    <name type="scientific">Brachybacterium halotolerans</name>
    <dbReference type="NCBI Taxonomy" id="2795215"/>
    <lineage>
        <taxon>Bacteria</taxon>
        <taxon>Bacillati</taxon>
        <taxon>Actinomycetota</taxon>
        <taxon>Actinomycetes</taxon>
        <taxon>Micrococcales</taxon>
        <taxon>Dermabacteraceae</taxon>
        <taxon>Brachybacterium</taxon>
    </lineage>
</organism>
<gene>
    <name evidence="6" type="ORF">I8D64_08270</name>
</gene>
<dbReference type="RefSeq" id="WP_200502002.1">
    <property type="nucleotide sequence ID" value="NZ_JAEDAJ010000003.1"/>
</dbReference>
<reference evidence="6 7" key="1">
    <citation type="submission" date="2020-12" db="EMBL/GenBank/DDBJ databases">
        <title>Brachybacterium sp. MASK1Z-5, whole genome shotgun sequence.</title>
        <authorList>
            <person name="Tuo L."/>
        </authorList>
    </citation>
    <scope>NUCLEOTIDE SEQUENCE [LARGE SCALE GENOMIC DNA]</scope>
    <source>
        <strain evidence="6 7">MASK1Z-5</strain>
    </source>
</reference>
<dbReference type="InterPro" id="IPR001647">
    <property type="entry name" value="HTH_TetR"/>
</dbReference>
<keyword evidence="7" id="KW-1185">Reference proteome</keyword>
<dbReference type="PANTHER" id="PTHR30055:SF220">
    <property type="entry name" value="TETR-FAMILY REGULATORY PROTEIN"/>
    <property type="match status" value="1"/>
</dbReference>
<dbReference type="InterPro" id="IPR050109">
    <property type="entry name" value="HTH-type_TetR-like_transc_reg"/>
</dbReference>
<keyword evidence="2 4" id="KW-0238">DNA-binding</keyword>
<evidence type="ECO:0000313" key="7">
    <source>
        <dbReference type="Proteomes" id="UP000612352"/>
    </source>
</evidence>
<proteinExistence type="predicted"/>
<name>A0ABS1B9V4_9MICO</name>
<dbReference type="PANTHER" id="PTHR30055">
    <property type="entry name" value="HTH-TYPE TRANSCRIPTIONAL REGULATOR RUTR"/>
    <property type="match status" value="1"/>
</dbReference>
<dbReference type="SUPFAM" id="SSF48498">
    <property type="entry name" value="Tetracyclin repressor-like, C-terminal domain"/>
    <property type="match status" value="1"/>
</dbReference>
<dbReference type="InterPro" id="IPR009057">
    <property type="entry name" value="Homeodomain-like_sf"/>
</dbReference>
<protein>
    <submittedName>
        <fullName evidence="6">TetR/AcrR family transcriptional regulator</fullName>
    </submittedName>
</protein>
<dbReference type="Pfam" id="PF00440">
    <property type="entry name" value="TetR_N"/>
    <property type="match status" value="1"/>
</dbReference>
<keyword evidence="1" id="KW-0805">Transcription regulation</keyword>
<feature type="domain" description="HTH tetR-type" evidence="5">
    <location>
        <begin position="13"/>
        <end position="73"/>
    </location>
</feature>
<evidence type="ECO:0000259" key="5">
    <source>
        <dbReference type="PROSITE" id="PS50977"/>
    </source>
</evidence>
<keyword evidence="3" id="KW-0804">Transcription</keyword>
<dbReference type="Proteomes" id="UP000612352">
    <property type="component" value="Unassembled WGS sequence"/>
</dbReference>
<dbReference type="SUPFAM" id="SSF46689">
    <property type="entry name" value="Homeodomain-like"/>
    <property type="match status" value="1"/>
</dbReference>
<accession>A0ABS1B9V4</accession>
<evidence type="ECO:0000256" key="3">
    <source>
        <dbReference type="ARBA" id="ARBA00023163"/>
    </source>
</evidence>
<evidence type="ECO:0000256" key="1">
    <source>
        <dbReference type="ARBA" id="ARBA00023015"/>
    </source>
</evidence>
<dbReference type="PROSITE" id="PS50977">
    <property type="entry name" value="HTH_TETR_2"/>
    <property type="match status" value="1"/>
</dbReference>
<sequence length="206" mass="22028">MTPSADVRPYHHGNLRTALLEAAERRLAEHGADGIALRDLAREIGVSHAAPRRHFADRQALLDALAISGFARLDERLRAAVDDAAADSSSRMRAVASTYTRFATENASLLDLMYTSKHRPGGEAILEAAEAPFSLLSDLIEQGQRENTLTREDLTGSATVLFASLHGIATMINGSFVPAAQLEGLTDIAVSQFLQAAGPAPVADQR</sequence>
<feature type="DNA-binding region" description="H-T-H motif" evidence="4">
    <location>
        <begin position="36"/>
        <end position="55"/>
    </location>
</feature>
<dbReference type="Pfam" id="PF13305">
    <property type="entry name" value="TetR_C_33"/>
    <property type="match status" value="1"/>
</dbReference>
<evidence type="ECO:0000256" key="4">
    <source>
        <dbReference type="PROSITE-ProRule" id="PRU00335"/>
    </source>
</evidence>
<evidence type="ECO:0000256" key="2">
    <source>
        <dbReference type="ARBA" id="ARBA00023125"/>
    </source>
</evidence>
<dbReference type="InterPro" id="IPR036271">
    <property type="entry name" value="Tet_transcr_reg_TetR-rel_C_sf"/>
</dbReference>
<dbReference type="InterPro" id="IPR025996">
    <property type="entry name" value="MT1864/Rv1816-like_C"/>
</dbReference>